<protein>
    <submittedName>
        <fullName evidence="1">Uncharacterized protein</fullName>
    </submittedName>
</protein>
<proteinExistence type="predicted"/>
<dbReference type="InterPro" id="IPR023366">
    <property type="entry name" value="ATP_synth_asu-like_sf"/>
</dbReference>
<accession>A0A6C0EP02</accession>
<dbReference type="AlphaFoldDB" id="A0A6C0EP02"/>
<dbReference type="Gene3D" id="2.40.30.20">
    <property type="match status" value="1"/>
</dbReference>
<reference evidence="1" key="1">
    <citation type="journal article" date="2020" name="Nature">
        <title>Giant virus diversity and host interactions through global metagenomics.</title>
        <authorList>
            <person name="Schulz F."/>
            <person name="Roux S."/>
            <person name="Paez-Espino D."/>
            <person name="Jungbluth S."/>
            <person name="Walsh D.A."/>
            <person name="Denef V.J."/>
            <person name="McMahon K.D."/>
            <person name="Konstantinidis K.T."/>
            <person name="Eloe-Fadrosh E.A."/>
            <person name="Kyrpides N.C."/>
            <person name="Woyke T."/>
        </authorList>
    </citation>
    <scope>NUCLEOTIDE SEQUENCE</scope>
    <source>
        <strain evidence="1">GVMAG-M-3300009068-25</strain>
    </source>
</reference>
<name>A0A6C0EP02_9ZZZZ</name>
<dbReference type="EMBL" id="MN738890">
    <property type="protein sequence ID" value="QHT30080.1"/>
    <property type="molecule type" value="Genomic_DNA"/>
</dbReference>
<evidence type="ECO:0000313" key="1">
    <source>
        <dbReference type="EMBL" id="QHT30080.1"/>
    </source>
</evidence>
<organism evidence="1">
    <name type="scientific">viral metagenome</name>
    <dbReference type="NCBI Taxonomy" id="1070528"/>
    <lineage>
        <taxon>unclassified sequences</taxon>
        <taxon>metagenomes</taxon>
        <taxon>organismal metagenomes</taxon>
    </lineage>
</organism>
<sequence length="268" mass="28547">MNYDRNGVLVTTSRPKPTLRKCTRVVTIDSRDRDTAKYVQVVGGATSSDPGDYIVYLPRVFSNVTALRLKNAVIQGLSFSDTYVLLGLEGLNRIDETAPGADRSGNVDSVFAKIPWTSFPPVVTASVASVSASLGVVTYTTSAAHGLYTGQIVTVSGITTTAYNLSGVVVASVPSPTTFTVVNAATGSTGTGVVVSQPTLYYNDGSADEQVTRYNPPIGSLDRLHLTLRRHTSRAPITLGSGENSFTFEIEYLDNVFDDSSAFETRLG</sequence>